<evidence type="ECO:0000256" key="14">
    <source>
        <dbReference type="PIRSR" id="PIRSR000108-4"/>
    </source>
</evidence>
<comment type="similarity">
    <text evidence="2 10">Belongs to the isocitrate and isopropylmalate dehydrogenases family.</text>
</comment>
<evidence type="ECO:0000256" key="9">
    <source>
        <dbReference type="ARBA" id="ARBA00023211"/>
    </source>
</evidence>
<feature type="site" description="Critical for catalysis" evidence="11">
    <location>
        <position position="210"/>
    </location>
</feature>
<dbReference type="AlphaFoldDB" id="A0A7W9L3G9"/>
<comment type="caution">
    <text evidence="16">The sequence shown here is derived from an EMBL/GenBank/DDBJ whole genome shotgun (WGS) entry which is preliminary data.</text>
</comment>
<organism evidence="16 17">
    <name type="scientific">Prosthecomicrobium pneumaticum</name>
    <dbReference type="NCBI Taxonomy" id="81895"/>
    <lineage>
        <taxon>Bacteria</taxon>
        <taxon>Pseudomonadati</taxon>
        <taxon>Pseudomonadota</taxon>
        <taxon>Alphaproteobacteria</taxon>
        <taxon>Hyphomicrobiales</taxon>
        <taxon>Kaistiaceae</taxon>
        <taxon>Prosthecomicrobium</taxon>
    </lineage>
</organism>
<comment type="cofactor">
    <cofactor evidence="10 13">
        <name>Mg(2+)</name>
        <dbReference type="ChEBI" id="CHEBI:18420"/>
    </cofactor>
    <cofactor evidence="10 13">
        <name>Mn(2+)</name>
        <dbReference type="ChEBI" id="CHEBI:29035"/>
    </cofactor>
    <text evidence="10 13">Binds 1 Mg(2+) or Mn(2+) ion per subunit.</text>
</comment>
<evidence type="ECO:0000256" key="11">
    <source>
        <dbReference type="PIRSR" id="PIRSR000108-1"/>
    </source>
</evidence>
<proteinExistence type="inferred from homology"/>
<dbReference type="InterPro" id="IPR024084">
    <property type="entry name" value="IsoPropMal-DH-like_dom"/>
</dbReference>
<keyword evidence="6 10" id="KW-0460">Magnesium</keyword>
<feature type="domain" description="Isopropylmalate dehydrogenase-like" evidence="15">
    <location>
        <begin position="9"/>
        <end position="394"/>
    </location>
</feature>
<dbReference type="NCBIfam" id="NF006156">
    <property type="entry name" value="PRK08299.1"/>
    <property type="match status" value="1"/>
</dbReference>
<evidence type="ECO:0000256" key="3">
    <source>
        <dbReference type="ARBA" id="ARBA00022435"/>
    </source>
</evidence>
<feature type="binding site" evidence="12">
    <location>
        <position position="77"/>
    </location>
    <ligand>
        <name>D-threo-isocitrate</name>
        <dbReference type="ChEBI" id="CHEBI:15562"/>
    </ligand>
</feature>
<evidence type="ECO:0000256" key="7">
    <source>
        <dbReference type="ARBA" id="ARBA00022857"/>
    </source>
</evidence>
<feature type="binding site" evidence="12">
    <location>
        <begin position="94"/>
        <end position="100"/>
    </location>
    <ligand>
        <name>D-threo-isocitrate</name>
        <dbReference type="ChEBI" id="CHEBI:15562"/>
    </ligand>
</feature>
<evidence type="ECO:0000256" key="1">
    <source>
        <dbReference type="ARBA" id="ARBA00001936"/>
    </source>
</evidence>
<dbReference type="Gene3D" id="3.40.718.10">
    <property type="entry name" value="Isopropylmalate Dehydrogenase"/>
    <property type="match status" value="1"/>
</dbReference>
<evidence type="ECO:0000313" key="17">
    <source>
        <dbReference type="Proteomes" id="UP000523821"/>
    </source>
</evidence>
<sequence length="404" mass="44791">MTKIKVANPVVELDGDEMTRIIWQLIKDKLIHPYLDIDLQYFDLGVEHRDATNDKVTVEAAEAIKKVGVGVKCATITPDEARVKEFGLKEMWKSPNGTIRNILGGVIFREPIICKNVPRLVPGWTQPIIVGRHAFGDQYRATDFKVPGKGRMTIKFEGDDGAVIEKEVFKFPGAGVAMAMYNLDESIREFARASLNYGLMRKYPVYLSTKNTILKAYDGRFKDLFQEVFDAEFADAFKAAGIIYEHRLIDDMVASALKWSGGYVWACKNYDGDVQSDTVAQGFGSLGLMTSVLLTPDGKTVEAEAAHGTVTRHYREHQKGKETSTNSIASIFAWTRGLAHRAKLDDNAELAAFAQTLEKVCVDTVEAGFMTKDLALLVGPDQKWLSTTGFLDKVSDNLTKAMAA</sequence>
<feature type="binding site" evidence="13">
    <location>
        <position position="273"/>
    </location>
    <ligand>
        <name>Mn(2+)</name>
        <dbReference type="ChEBI" id="CHEBI:29035"/>
    </ligand>
</feature>
<feature type="binding site" evidence="12">
    <location>
        <position position="132"/>
    </location>
    <ligand>
        <name>D-threo-isocitrate</name>
        <dbReference type="ChEBI" id="CHEBI:15562"/>
    </ligand>
</feature>
<dbReference type="SMART" id="SM01329">
    <property type="entry name" value="Iso_dh"/>
    <property type="match status" value="1"/>
</dbReference>
<dbReference type="InterPro" id="IPR004790">
    <property type="entry name" value="Isocitrate_DH_NADP"/>
</dbReference>
<keyword evidence="7 10" id="KW-0521">NADP</keyword>
<evidence type="ECO:0000256" key="5">
    <source>
        <dbReference type="ARBA" id="ARBA00022723"/>
    </source>
</evidence>
<dbReference type="GO" id="GO:0006099">
    <property type="term" value="P:tricarboxylic acid cycle"/>
    <property type="evidence" value="ECO:0007669"/>
    <property type="project" value="UniProtKB-KW"/>
</dbReference>
<comment type="catalytic activity">
    <reaction evidence="10">
        <text>D-threo-isocitrate + NADP(+) = 2-oxoglutarate + CO2 + NADPH</text>
        <dbReference type="Rhea" id="RHEA:19629"/>
        <dbReference type="ChEBI" id="CHEBI:15562"/>
        <dbReference type="ChEBI" id="CHEBI:16526"/>
        <dbReference type="ChEBI" id="CHEBI:16810"/>
        <dbReference type="ChEBI" id="CHEBI:57783"/>
        <dbReference type="ChEBI" id="CHEBI:58349"/>
        <dbReference type="EC" id="1.1.1.42"/>
    </reaction>
</comment>
<evidence type="ECO:0000256" key="6">
    <source>
        <dbReference type="ARBA" id="ARBA00022842"/>
    </source>
</evidence>
<dbReference type="PANTHER" id="PTHR11822:SF21">
    <property type="entry name" value="ISOCITRATE DEHYDROGENASE [NADP], MITOCHONDRIAL"/>
    <property type="match status" value="1"/>
</dbReference>
<evidence type="ECO:0000256" key="12">
    <source>
        <dbReference type="PIRSR" id="PIRSR000108-2"/>
    </source>
</evidence>
<dbReference type="EMBL" id="JACHOO010000008">
    <property type="protein sequence ID" value="MBB5754553.1"/>
    <property type="molecule type" value="Genomic_DNA"/>
</dbReference>
<dbReference type="SUPFAM" id="SSF53659">
    <property type="entry name" value="Isocitrate/Isopropylmalate dehydrogenase-like"/>
    <property type="match status" value="1"/>
</dbReference>
<feature type="site" description="Critical for catalysis" evidence="11">
    <location>
        <position position="139"/>
    </location>
</feature>
<feature type="binding site" evidence="12">
    <location>
        <position position="109"/>
    </location>
    <ligand>
        <name>D-threo-isocitrate</name>
        <dbReference type="ChEBI" id="CHEBI:15562"/>
    </ligand>
</feature>
<evidence type="ECO:0000256" key="13">
    <source>
        <dbReference type="PIRSR" id="PIRSR000108-3"/>
    </source>
</evidence>
<dbReference type="GO" id="GO:0004450">
    <property type="term" value="F:isocitrate dehydrogenase (NADP+) activity"/>
    <property type="evidence" value="ECO:0007669"/>
    <property type="project" value="UniProtKB-UniRule"/>
</dbReference>
<evidence type="ECO:0000313" key="16">
    <source>
        <dbReference type="EMBL" id="MBB5754553.1"/>
    </source>
</evidence>
<dbReference type="InterPro" id="IPR019818">
    <property type="entry name" value="IsoCit/isopropylmalate_DH_CS"/>
</dbReference>
<evidence type="ECO:0000256" key="8">
    <source>
        <dbReference type="ARBA" id="ARBA00023002"/>
    </source>
</evidence>
<dbReference type="RefSeq" id="WP_183857985.1">
    <property type="nucleotide sequence ID" value="NZ_JACHOO010000008.1"/>
</dbReference>
<evidence type="ECO:0000256" key="2">
    <source>
        <dbReference type="ARBA" id="ARBA00007769"/>
    </source>
</evidence>
<dbReference type="PIRSF" id="PIRSF000108">
    <property type="entry name" value="IDH_NADP"/>
    <property type="match status" value="1"/>
</dbReference>
<dbReference type="PANTHER" id="PTHR11822">
    <property type="entry name" value="NADP-SPECIFIC ISOCITRATE DEHYDROGENASE"/>
    <property type="match status" value="1"/>
</dbReference>
<name>A0A7W9L3G9_9HYPH</name>
<keyword evidence="9 10" id="KW-0464">Manganese</keyword>
<evidence type="ECO:0000256" key="10">
    <source>
        <dbReference type="PIRNR" id="PIRNR000108"/>
    </source>
</evidence>
<evidence type="ECO:0000256" key="4">
    <source>
        <dbReference type="ARBA" id="ARBA00022532"/>
    </source>
</evidence>
<accession>A0A7W9L3G9</accession>
<keyword evidence="4 10" id="KW-0816">Tricarboxylic acid cycle</keyword>
<protein>
    <recommendedName>
        <fullName evidence="10">Isocitrate dehydrogenase [NADP]</fullName>
        <ecNumber evidence="10">1.1.1.42</ecNumber>
    </recommendedName>
</protein>
<dbReference type="FunFam" id="3.40.718.10:FF:000002">
    <property type="entry name" value="Isocitrate dehydrogenase [NADP]"/>
    <property type="match status" value="1"/>
</dbReference>
<feature type="binding site" evidence="14">
    <location>
        <position position="326"/>
    </location>
    <ligand>
        <name>NADP(+)</name>
        <dbReference type="ChEBI" id="CHEBI:58349"/>
    </ligand>
</feature>
<reference evidence="16 17" key="1">
    <citation type="submission" date="2020-08" db="EMBL/GenBank/DDBJ databases">
        <title>Genomic Encyclopedia of Type Strains, Phase IV (KMG-IV): sequencing the most valuable type-strain genomes for metagenomic binning, comparative biology and taxonomic classification.</title>
        <authorList>
            <person name="Goeker M."/>
        </authorList>
    </citation>
    <scope>NUCLEOTIDE SEQUENCE [LARGE SCALE GENOMIC DNA]</scope>
    <source>
        <strain evidence="16 17">DSM 16268</strain>
    </source>
</reference>
<keyword evidence="3" id="KW-0329">Glyoxylate bypass</keyword>
<dbReference type="PROSITE" id="PS00470">
    <property type="entry name" value="IDH_IMDH"/>
    <property type="match status" value="1"/>
</dbReference>
<keyword evidence="5 10" id="KW-0479">Metal-binding</keyword>
<comment type="cofactor">
    <cofactor evidence="1">
        <name>Mn(2+)</name>
        <dbReference type="ChEBI" id="CHEBI:29035"/>
    </cofactor>
</comment>
<dbReference type="EC" id="1.1.1.42" evidence="10"/>
<feature type="binding site" evidence="14">
    <location>
        <begin position="308"/>
        <end position="313"/>
    </location>
    <ligand>
        <name>NADP(+)</name>
        <dbReference type="ChEBI" id="CHEBI:58349"/>
    </ligand>
</feature>
<keyword evidence="17" id="KW-1185">Reference proteome</keyword>
<dbReference type="GO" id="GO:0000287">
    <property type="term" value="F:magnesium ion binding"/>
    <property type="evidence" value="ECO:0007669"/>
    <property type="project" value="InterPro"/>
</dbReference>
<feature type="binding site" evidence="13">
    <location>
        <position position="250"/>
    </location>
    <ligand>
        <name>Mn(2+)</name>
        <dbReference type="ChEBI" id="CHEBI:29035"/>
    </ligand>
</feature>
<dbReference type="GO" id="GO:0006102">
    <property type="term" value="P:isocitrate metabolic process"/>
    <property type="evidence" value="ECO:0007669"/>
    <property type="project" value="UniProtKB-UniRule"/>
</dbReference>
<dbReference type="GO" id="GO:0051287">
    <property type="term" value="F:NAD binding"/>
    <property type="evidence" value="ECO:0007669"/>
    <property type="project" value="InterPro"/>
</dbReference>
<keyword evidence="8 10" id="KW-0560">Oxidoreductase</keyword>
<feature type="binding site" evidence="14">
    <location>
        <position position="258"/>
    </location>
    <ligand>
        <name>NADP(+)</name>
        <dbReference type="ChEBI" id="CHEBI:58349"/>
    </ligand>
</feature>
<dbReference type="Proteomes" id="UP000523821">
    <property type="component" value="Unassembled WGS sequence"/>
</dbReference>
<feature type="binding site" evidence="14">
    <location>
        <position position="82"/>
    </location>
    <ligand>
        <name>NADP(+)</name>
        <dbReference type="ChEBI" id="CHEBI:58349"/>
    </ligand>
</feature>
<gene>
    <name evidence="16" type="ORF">GGQ63_003639</name>
</gene>
<feature type="binding site" evidence="14">
    <location>
        <begin position="75"/>
        <end position="77"/>
    </location>
    <ligand>
        <name>NADP(+)</name>
        <dbReference type="ChEBI" id="CHEBI:58349"/>
    </ligand>
</feature>
<dbReference type="NCBIfam" id="TIGR00127">
    <property type="entry name" value="nadp_idh_euk"/>
    <property type="match status" value="1"/>
</dbReference>
<dbReference type="Pfam" id="PF00180">
    <property type="entry name" value="Iso_dh"/>
    <property type="match status" value="1"/>
</dbReference>
<evidence type="ECO:0000259" key="15">
    <source>
        <dbReference type="SMART" id="SM01329"/>
    </source>
</evidence>
<dbReference type="GO" id="GO:0006097">
    <property type="term" value="P:glyoxylate cycle"/>
    <property type="evidence" value="ECO:0007669"/>
    <property type="project" value="UniProtKB-KW"/>
</dbReference>